<feature type="transmembrane region" description="Helical" evidence="7">
    <location>
        <begin position="409"/>
        <end position="440"/>
    </location>
</feature>
<reference evidence="8" key="1">
    <citation type="submission" date="2023-08" db="EMBL/GenBank/DDBJ databases">
        <authorList>
            <person name="Chen Y."/>
            <person name="Shah S."/>
            <person name="Dougan E. K."/>
            <person name="Thang M."/>
            <person name="Chan C."/>
        </authorList>
    </citation>
    <scope>NUCLEOTIDE SEQUENCE</scope>
</reference>
<gene>
    <name evidence="8" type="ORF">EVOR1521_LOCUS14906</name>
</gene>
<keyword evidence="6" id="KW-0325">Glycoprotein</keyword>
<dbReference type="PANTHER" id="PTHR12385">
    <property type="entry name" value="CHOLINE TRANSPORTER-LIKE (SLC FAMILY 44)"/>
    <property type="match status" value="1"/>
</dbReference>
<protein>
    <recommendedName>
        <fullName evidence="7">Choline transporter-like protein</fullName>
    </recommendedName>
</protein>
<sequence length="497" mass="53174">MAFEDSHRRTTDFFWLALFLCAVAAQVFFALSAAVHGFQVKELEGEFQDVLNATAEPTWTGWAQDTVTNWMELRQDVKLESKGLLAALCSAAASSGVFLLLLAYFPVHIIVHGVVLGAPAALLAVGAAALSGAAEVVGIETRLGWPFMMLGLAGFMLTTFAWQYLQLAIAVLRCSAAFIRARPKIGGFPLLFGIVHLAGLALWACAVLGVRIALDAETNKDWNQQLGIACAMLLCFLWGSAFVTGLSTFTVAYAASHWYGRGPADAQQGVLPGLKVGLRYHAGSIALGSLLLAFVRTLKIMLWWAQKAEEEAGQAAQGAVRAGVRGATGMQMPQQPRPPSLLRSVRHFAAEVLDVVATWASKQAFVQVALSGCPFATGAMRAARLGAKAPVGFLMVEFLSHAFQRACELLLLCVAVLVAASFGLEGVQGLGPVVLAAYLAAESLLHPYSVATTTILHCCLLDKDGKEPDRVPKEAKDLRRIMEQWGGDDGSFAQHYA</sequence>
<evidence type="ECO:0000256" key="2">
    <source>
        <dbReference type="ARBA" id="ARBA00007168"/>
    </source>
</evidence>
<dbReference type="GO" id="GO:0005886">
    <property type="term" value="C:plasma membrane"/>
    <property type="evidence" value="ECO:0007669"/>
    <property type="project" value="UniProtKB-SubCell"/>
</dbReference>
<dbReference type="PANTHER" id="PTHR12385:SF14">
    <property type="entry name" value="CHOLINE TRANSPORTER-LIKE 2"/>
    <property type="match status" value="1"/>
</dbReference>
<evidence type="ECO:0000256" key="1">
    <source>
        <dbReference type="ARBA" id="ARBA00004141"/>
    </source>
</evidence>
<evidence type="ECO:0000313" key="8">
    <source>
        <dbReference type="EMBL" id="CAJ1389245.1"/>
    </source>
</evidence>
<dbReference type="EMBL" id="CAUJNA010001835">
    <property type="protein sequence ID" value="CAJ1389245.1"/>
    <property type="molecule type" value="Genomic_DNA"/>
</dbReference>
<comment type="similarity">
    <text evidence="2 7">Belongs to the CTL (choline transporter-like) family.</text>
</comment>
<comment type="caution">
    <text evidence="8">The sequence shown here is derived from an EMBL/GenBank/DDBJ whole genome shotgun (WGS) entry which is preliminary data.</text>
</comment>
<comment type="function">
    <text evidence="7">Choline transporter.</text>
</comment>
<dbReference type="Proteomes" id="UP001178507">
    <property type="component" value="Unassembled WGS sequence"/>
</dbReference>
<dbReference type="AlphaFoldDB" id="A0AA36IM41"/>
<evidence type="ECO:0000256" key="4">
    <source>
        <dbReference type="ARBA" id="ARBA00022989"/>
    </source>
</evidence>
<accession>A0AA36IM41</accession>
<dbReference type="GO" id="GO:0022857">
    <property type="term" value="F:transmembrane transporter activity"/>
    <property type="evidence" value="ECO:0007669"/>
    <property type="project" value="UniProtKB-UniRule"/>
</dbReference>
<keyword evidence="4 7" id="KW-1133">Transmembrane helix</keyword>
<feature type="transmembrane region" description="Helical" evidence="7">
    <location>
        <begin position="143"/>
        <end position="165"/>
    </location>
</feature>
<keyword evidence="3 7" id="KW-0812">Transmembrane</keyword>
<feature type="transmembrane region" description="Helical" evidence="7">
    <location>
        <begin position="280"/>
        <end position="298"/>
    </location>
</feature>
<evidence type="ECO:0000256" key="3">
    <source>
        <dbReference type="ARBA" id="ARBA00022692"/>
    </source>
</evidence>
<dbReference type="InterPro" id="IPR007603">
    <property type="entry name" value="Choline_transptr-like"/>
</dbReference>
<evidence type="ECO:0000256" key="6">
    <source>
        <dbReference type="ARBA" id="ARBA00023180"/>
    </source>
</evidence>
<feature type="transmembrane region" description="Helical" evidence="7">
    <location>
        <begin position="109"/>
        <end position="131"/>
    </location>
</feature>
<evidence type="ECO:0000256" key="5">
    <source>
        <dbReference type="ARBA" id="ARBA00023136"/>
    </source>
</evidence>
<keyword evidence="5 7" id="KW-0472">Membrane</keyword>
<feature type="transmembrane region" description="Helical" evidence="7">
    <location>
        <begin position="185"/>
        <end position="214"/>
    </location>
</feature>
<organism evidence="8 9">
    <name type="scientific">Effrenium voratum</name>
    <dbReference type="NCBI Taxonomy" id="2562239"/>
    <lineage>
        <taxon>Eukaryota</taxon>
        <taxon>Sar</taxon>
        <taxon>Alveolata</taxon>
        <taxon>Dinophyceae</taxon>
        <taxon>Suessiales</taxon>
        <taxon>Symbiodiniaceae</taxon>
        <taxon>Effrenium</taxon>
    </lineage>
</organism>
<keyword evidence="9" id="KW-1185">Reference proteome</keyword>
<evidence type="ECO:0000313" key="9">
    <source>
        <dbReference type="Proteomes" id="UP001178507"/>
    </source>
</evidence>
<feature type="transmembrane region" description="Helical" evidence="7">
    <location>
        <begin position="13"/>
        <end position="35"/>
    </location>
</feature>
<name>A0AA36IM41_9DINO</name>
<evidence type="ECO:0000256" key="7">
    <source>
        <dbReference type="RuleBase" id="RU368066"/>
    </source>
</evidence>
<comment type="subcellular location">
    <subcellularLocation>
        <location evidence="7">Cell membrane</location>
        <topology evidence="7">Multi-pass membrane protein</topology>
    </subcellularLocation>
    <subcellularLocation>
        <location evidence="1">Membrane</location>
        <topology evidence="1">Multi-pass membrane protein</topology>
    </subcellularLocation>
</comment>
<feature type="transmembrane region" description="Helical" evidence="7">
    <location>
        <begin position="226"/>
        <end position="255"/>
    </location>
</feature>
<proteinExistence type="inferred from homology"/>
<dbReference type="Pfam" id="PF04515">
    <property type="entry name" value="Choline_transpo"/>
    <property type="match status" value="1"/>
</dbReference>
<feature type="transmembrane region" description="Helical" evidence="7">
    <location>
        <begin position="83"/>
        <end position="103"/>
    </location>
</feature>